<evidence type="ECO:0000259" key="1">
    <source>
        <dbReference type="PROSITE" id="PS50943"/>
    </source>
</evidence>
<dbReference type="SUPFAM" id="SSF47413">
    <property type="entry name" value="lambda repressor-like DNA-binding domains"/>
    <property type="match status" value="1"/>
</dbReference>
<dbReference type="InterPro" id="IPR011990">
    <property type="entry name" value="TPR-like_helical_dom_sf"/>
</dbReference>
<organism evidence="2 3">
    <name type="scientific">Streptococcus caprae</name>
    <dbReference type="NCBI Taxonomy" id="1640501"/>
    <lineage>
        <taxon>Bacteria</taxon>
        <taxon>Bacillati</taxon>
        <taxon>Bacillota</taxon>
        <taxon>Bacilli</taxon>
        <taxon>Lactobacillales</taxon>
        <taxon>Streptococcaceae</taxon>
        <taxon>Streptococcus</taxon>
    </lineage>
</organism>
<dbReference type="Pfam" id="PF21259">
    <property type="entry name" value="Rgg_C"/>
    <property type="match status" value="1"/>
</dbReference>
<reference evidence="3" key="1">
    <citation type="journal article" date="2019" name="Int. J. Syst. Evol. Microbiol.">
        <title>The Global Catalogue of Microorganisms (GCM) 10K type strain sequencing project: providing services to taxonomists for standard genome sequencing and annotation.</title>
        <authorList>
            <consortium name="The Broad Institute Genomics Platform"/>
            <consortium name="The Broad Institute Genome Sequencing Center for Infectious Disease"/>
            <person name="Wu L."/>
            <person name="Ma J."/>
        </authorList>
    </citation>
    <scope>NUCLEOTIDE SEQUENCE [LARGE SCALE GENOMIC DNA]</scope>
    <source>
        <strain evidence="3">CCUG 67170</strain>
    </source>
</reference>
<dbReference type="InterPro" id="IPR001387">
    <property type="entry name" value="Cro/C1-type_HTH"/>
</dbReference>
<protein>
    <submittedName>
        <fullName evidence="2">Helix-turn-helix domain-containing protein</fullName>
    </submittedName>
</protein>
<proteinExistence type="predicted"/>
<evidence type="ECO:0000313" key="3">
    <source>
        <dbReference type="Proteomes" id="UP001595807"/>
    </source>
</evidence>
<dbReference type="SMART" id="SM00530">
    <property type="entry name" value="HTH_XRE"/>
    <property type="match status" value="1"/>
</dbReference>
<dbReference type="PROSITE" id="PS50943">
    <property type="entry name" value="HTH_CROC1"/>
    <property type="match status" value="1"/>
</dbReference>
<gene>
    <name evidence="2" type="ORF">ACFORF_11095</name>
</gene>
<feature type="domain" description="HTH cro/C1-type" evidence="1">
    <location>
        <begin position="10"/>
        <end position="62"/>
    </location>
</feature>
<dbReference type="InterPro" id="IPR010057">
    <property type="entry name" value="Transcription_activator_Rgg_C"/>
</dbReference>
<dbReference type="PANTHER" id="PTHR37038">
    <property type="entry name" value="TRANSCRIPTIONAL REGULATOR-RELATED"/>
    <property type="match status" value="1"/>
</dbReference>
<name>A0ABV8CZJ0_9STRE</name>
<dbReference type="Pfam" id="PF01381">
    <property type="entry name" value="HTH_3"/>
    <property type="match status" value="1"/>
</dbReference>
<accession>A0ABV8CZJ0</accession>
<dbReference type="RefSeq" id="WP_380428208.1">
    <property type="nucleotide sequence ID" value="NZ_JBHRZV010000053.1"/>
</dbReference>
<dbReference type="EMBL" id="JBHRZV010000053">
    <property type="protein sequence ID" value="MFC3929095.1"/>
    <property type="molecule type" value="Genomic_DNA"/>
</dbReference>
<sequence>MRWDFGKVYKEIRKSKGLTQAEVCGDEISRTTLAKIEAGKTIPNFDHMIFLLNQINMSLEEFYYICHYYQPSKRQDIFNKVYNHASSAGVEELIDFQKLCQDYLSIHHDVPVSRLLDLITVFIEVRQSGFINPSEILMQTVEKAWDYLQKQDVWYERDLKLLNAILFSFPLETLPETTDKILDSLNKYKDYYDIKTIKSGILGNLSSIYLHNRQFSECERLSEMLYELAMETKRFDHLGYSQVRLGICKRDQHLIVQGLHLLEITGENQLIITLKKEISLYYKT</sequence>
<dbReference type="Proteomes" id="UP001595807">
    <property type="component" value="Unassembled WGS sequence"/>
</dbReference>
<evidence type="ECO:0000313" key="2">
    <source>
        <dbReference type="EMBL" id="MFC3929095.1"/>
    </source>
</evidence>
<dbReference type="InterPro" id="IPR010982">
    <property type="entry name" value="Lambda_DNA-bd_dom_sf"/>
</dbReference>
<comment type="caution">
    <text evidence="2">The sequence shown here is derived from an EMBL/GenBank/DDBJ whole genome shotgun (WGS) entry which is preliminary data.</text>
</comment>
<keyword evidence="3" id="KW-1185">Reference proteome</keyword>
<dbReference type="InterPro" id="IPR053163">
    <property type="entry name" value="HTH-type_regulator_Rgg"/>
</dbReference>
<dbReference type="CDD" id="cd00093">
    <property type="entry name" value="HTH_XRE"/>
    <property type="match status" value="1"/>
</dbReference>
<dbReference type="Gene3D" id="1.25.40.10">
    <property type="entry name" value="Tetratricopeptide repeat domain"/>
    <property type="match status" value="1"/>
</dbReference>
<dbReference type="PANTHER" id="PTHR37038:SF13">
    <property type="entry name" value="HTH CRO_C1-TYPE DOMAIN-CONTAINING PROTEIN"/>
    <property type="match status" value="1"/>
</dbReference>